<proteinExistence type="predicted"/>
<dbReference type="InterPro" id="IPR016053">
    <property type="entry name" value="Haem_Oase-like"/>
</dbReference>
<evidence type="ECO:0008006" key="3">
    <source>
        <dbReference type="Google" id="ProtNLM"/>
    </source>
</evidence>
<organism evidence="1 2">
    <name type="scientific">Euzebyella marina</name>
    <dbReference type="NCBI Taxonomy" id="1761453"/>
    <lineage>
        <taxon>Bacteria</taxon>
        <taxon>Pseudomonadati</taxon>
        <taxon>Bacteroidota</taxon>
        <taxon>Flavobacteriia</taxon>
        <taxon>Flavobacteriales</taxon>
        <taxon>Flavobacteriaceae</taxon>
        <taxon>Euzebyella</taxon>
    </lineage>
</organism>
<dbReference type="KEGG" id="emar:D1013_13110"/>
<dbReference type="AlphaFoldDB" id="A0A3G2L7L3"/>
<dbReference type="SUPFAM" id="SSF48613">
    <property type="entry name" value="Heme oxygenase-like"/>
    <property type="match status" value="1"/>
</dbReference>
<dbReference type="Proteomes" id="UP000276309">
    <property type="component" value="Chromosome"/>
</dbReference>
<protein>
    <recommendedName>
        <fullName evidence="3">Heme oxygenase</fullName>
    </recommendedName>
</protein>
<dbReference type="Gene3D" id="1.20.910.10">
    <property type="entry name" value="Heme oxygenase-like"/>
    <property type="match status" value="1"/>
</dbReference>
<keyword evidence="2" id="KW-1185">Reference proteome</keyword>
<accession>A0A3G2L7L3</accession>
<dbReference type="CDD" id="cd19166">
    <property type="entry name" value="HemeO-bac"/>
    <property type="match status" value="1"/>
</dbReference>
<dbReference type="EMBL" id="CP032050">
    <property type="protein sequence ID" value="AYN68248.1"/>
    <property type="molecule type" value="Genomic_DNA"/>
</dbReference>
<dbReference type="RefSeq" id="WP_121849263.1">
    <property type="nucleotide sequence ID" value="NZ_CP032050.1"/>
</dbReference>
<dbReference type="OrthoDB" id="114943at2"/>
<dbReference type="InterPro" id="IPR016084">
    <property type="entry name" value="Haem_Oase-like_multi-hlx"/>
</dbReference>
<evidence type="ECO:0000313" key="1">
    <source>
        <dbReference type="EMBL" id="AYN68248.1"/>
    </source>
</evidence>
<dbReference type="GO" id="GO:0006788">
    <property type="term" value="P:heme oxidation"/>
    <property type="evidence" value="ECO:0007669"/>
    <property type="project" value="InterPro"/>
</dbReference>
<gene>
    <name evidence="1" type="ORF">D1013_13110</name>
</gene>
<name>A0A3G2L7L3_9FLAO</name>
<evidence type="ECO:0000313" key="2">
    <source>
        <dbReference type="Proteomes" id="UP000276309"/>
    </source>
</evidence>
<dbReference type="Pfam" id="PF01126">
    <property type="entry name" value="Heme_oxygenase"/>
    <property type="match status" value="1"/>
</dbReference>
<sequence length="194" mass="22167">MTILDTIKKETKSHHQQVETVLVSELKSLKTKDDYAGLLARLYSFYKPIEDEVHRTIDAEIITDISKREHTSRIVEDLQLLEHREETPLPEPQLTMKSLSYALGVLYVMEGSTMGGQIISKMIHKNVDMNGADAVNYFSSYGDDTHKMWAKFKIQVIKIESTLNHKEVISGAEDTFNQLRQWLLATKPLESTSV</sequence>
<reference evidence="1 2" key="1">
    <citation type="submission" date="2018-08" db="EMBL/GenBank/DDBJ databases">
        <title>The reduced genetic potential of extracellular carbohydrate catabolism in Euzebyella marina RN62, a Flavobacteriia bacterium isolated from the hadal water.</title>
        <authorList>
            <person name="Xue C."/>
        </authorList>
    </citation>
    <scope>NUCLEOTIDE SEQUENCE [LARGE SCALE GENOMIC DNA]</scope>
    <source>
        <strain evidence="1 2">RN62</strain>
    </source>
</reference>
<dbReference type="GO" id="GO:0004392">
    <property type="term" value="F:heme oxygenase (decyclizing) activity"/>
    <property type="evidence" value="ECO:0007669"/>
    <property type="project" value="InterPro"/>
</dbReference>